<name>A0A8J8C902_9EURY</name>
<keyword evidence="4 5" id="KW-0472">Membrane</keyword>
<dbReference type="EMBL" id="RKLQ01000002">
    <property type="protein sequence ID" value="MBX0304812.1"/>
    <property type="molecule type" value="Genomic_DNA"/>
</dbReference>
<comment type="subcellular location">
    <subcellularLocation>
        <location evidence="1">Membrane</location>
        <topology evidence="1">Multi-pass membrane protein</topology>
    </subcellularLocation>
</comment>
<dbReference type="InterPro" id="IPR032808">
    <property type="entry name" value="DoxX"/>
</dbReference>
<evidence type="ECO:0000256" key="2">
    <source>
        <dbReference type="ARBA" id="ARBA00022692"/>
    </source>
</evidence>
<evidence type="ECO:0000256" key="3">
    <source>
        <dbReference type="ARBA" id="ARBA00022989"/>
    </source>
</evidence>
<dbReference type="GO" id="GO:0016020">
    <property type="term" value="C:membrane"/>
    <property type="evidence" value="ECO:0007669"/>
    <property type="project" value="UniProtKB-SubCell"/>
</dbReference>
<dbReference type="RefSeq" id="WP_220589010.1">
    <property type="nucleotide sequence ID" value="NZ_RKLQ01000002.1"/>
</dbReference>
<evidence type="ECO:0000256" key="5">
    <source>
        <dbReference type="SAM" id="Phobius"/>
    </source>
</evidence>
<dbReference type="Pfam" id="PF07681">
    <property type="entry name" value="DoxX"/>
    <property type="match status" value="1"/>
</dbReference>
<evidence type="ECO:0000313" key="6">
    <source>
        <dbReference type="EMBL" id="MBX0304812.1"/>
    </source>
</evidence>
<evidence type="ECO:0000256" key="4">
    <source>
        <dbReference type="ARBA" id="ARBA00023136"/>
    </source>
</evidence>
<feature type="transmembrane region" description="Helical" evidence="5">
    <location>
        <begin position="59"/>
        <end position="79"/>
    </location>
</feature>
<organism evidence="6 7">
    <name type="scientific">Haloarcula salinisoli</name>
    <dbReference type="NCBI Taxonomy" id="2487746"/>
    <lineage>
        <taxon>Archaea</taxon>
        <taxon>Methanobacteriati</taxon>
        <taxon>Methanobacteriota</taxon>
        <taxon>Stenosarchaea group</taxon>
        <taxon>Halobacteria</taxon>
        <taxon>Halobacteriales</taxon>
        <taxon>Haloarculaceae</taxon>
        <taxon>Haloarcula</taxon>
    </lineage>
</organism>
<keyword evidence="2 5" id="KW-0812">Transmembrane</keyword>
<feature type="transmembrane region" description="Helical" evidence="5">
    <location>
        <begin position="91"/>
        <end position="116"/>
    </location>
</feature>
<accession>A0A8J8C902</accession>
<keyword evidence="3 5" id="KW-1133">Transmembrane helix</keyword>
<keyword evidence="7" id="KW-1185">Reference proteome</keyword>
<proteinExistence type="predicted"/>
<reference evidence="6" key="1">
    <citation type="submission" date="2021-06" db="EMBL/GenBank/DDBJ databases">
        <title>Halomicroarcula sp. F24A a new haloarchaeum isolated from saline soil.</title>
        <authorList>
            <person name="Duran-Viseras A."/>
            <person name="Sanchez-Porro C."/>
            <person name="Ventosa A."/>
        </authorList>
    </citation>
    <scope>NUCLEOTIDE SEQUENCE</scope>
    <source>
        <strain evidence="6">F24A</strain>
    </source>
</reference>
<dbReference type="AlphaFoldDB" id="A0A8J8C902"/>
<dbReference type="Proteomes" id="UP000783863">
    <property type="component" value="Unassembled WGS sequence"/>
</dbReference>
<feature type="transmembrane region" description="Helical" evidence="5">
    <location>
        <begin position="20"/>
        <end position="39"/>
    </location>
</feature>
<gene>
    <name evidence="6" type="ORF">EGD98_14145</name>
</gene>
<comment type="caution">
    <text evidence="6">The sequence shown here is derived from an EMBL/GenBank/DDBJ whole genome shotgun (WGS) entry which is preliminary data.</text>
</comment>
<evidence type="ECO:0000313" key="7">
    <source>
        <dbReference type="Proteomes" id="UP000783863"/>
    </source>
</evidence>
<evidence type="ECO:0008006" key="8">
    <source>
        <dbReference type="Google" id="ProtNLM"/>
    </source>
</evidence>
<evidence type="ECO:0000256" key="1">
    <source>
        <dbReference type="ARBA" id="ARBA00004141"/>
    </source>
</evidence>
<protein>
    <recommendedName>
        <fullName evidence="8">DoxX family protein</fullName>
    </recommendedName>
</protein>
<sequence>MVQNALQFDTDLADGRLPVVLRGLVVLILTGPAIGKFVLYADRVGRFTQYGIPAPEIMVVVVGVLQLFTVGTVATGVLARVGALVTVPVMVTAMVVASANVANALVLVSCIGIVLIGTGDEYIWDPLGVGEAVTR</sequence>